<feature type="domain" description="Homeobox" evidence="12">
    <location>
        <begin position="128"/>
        <end position="188"/>
    </location>
</feature>
<keyword evidence="14" id="KW-1185">Reference proteome</keyword>
<dbReference type="GO" id="GO:0000977">
    <property type="term" value="F:RNA polymerase II transcription regulatory region sequence-specific DNA binding"/>
    <property type="evidence" value="ECO:0007669"/>
    <property type="project" value="TreeGrafter"/>
</dbReference>
<dbReference type="Proteomes" id="UP000596742">
    <property type="component" value="Unassembled WGS sequence"/>
</dbReference>
<keyword evidence="4 9" id="KW-0238">DNA-binding</keyword>
<evidence type="ECO:0000256" key="2">
    <source>
        <dbReference type="ARBA" id="ARBA00022473"/>
    </source>
</evidence>
<keyword evidence="7 9" id="KW-0539">Nucleus</keyword>
<dbReference type="PRINTS" id="PR00024">
    <property type="entry name" value="HOMEOBOX"/>
</dbReference>
<dbReference type="EMBL" id="UYJE01004638">
    <property type="protein sequence ID" value="VDI29937.1"/>
    <property type="molecule type" value="Genomic_DNA"/>
</dbReference>
<dbReference type="AlphaFoldDB" id="A0A8B6E7P7"/>
<feature type="region of interest" description="Disordered" evidence="11">
    <location>
        <begin position="29"/>
        <end position="50"/>
    </location>
</feature>
<dbReference type="InterPro" id="IPR009057">
    <property type="entry name" value="Homeodomain-like_sf"/>
</dbReference>
<dbReference type="SMART" id="SM00389">
    <property type="entry name" value="HOX"/>
    <property type="match status" value="1"/>
</dbReference>
<accession>A0A8B6E7P7</accession>
<evidence type="ECO:0000256" key="10">
    <source>
        <dbReference type="RuleBase" id="RU000682"/>
    </source>
</evidence>
<evidence type="ECO:0000313" key="14">
    <source>
        <dbReference type="Proteomes" id="UP000596742"/>
    </source>
</evidence>
<keyword evidence="5 9" id="KW-0371">Homeobox</keyword>
<evidence type="ECO:0000256" key="4">
    <source>
        <dbReference type="ARBA" id="ARBA00023125"/>
    </source>
</evidence>
<dbReference type="GO" id="GO:0000981">
    <property type="term" value="F:DNA-binding transcription factor activity, RNA polymerase II-specific"/>
    <property type="evidence" value="ECO:0007669"/>
    <property type="project" value="InterPro"/>
</dbReference>
<dbReference type="FunFam" id="1.10.10.60:FF:000053">
    <property type="entry name" value="H6 family homeobox 2"/>
    <property type="match status" value="1"/>
</dbReference>
<proteinExistence type="inferred from homology"/>
<keyword evidence="2" id="KW-0217">Developmental protein</keyword>
<comment type="subcellular location">
    <subcellularLocation>
        <location evidence="1 9 10">Nucleus</location>
    </subcellularLocation>
</comment>
<dbReference type="Gene3D" id="1.10.10.60">
    <property type="entry name" value="Homeodomain-like"/>
    <property type="match status" value="1"/>
</dbReference>
<organism evidence="13 14">
    <name type="scientific">Mytilus galloprovincialis</name>
    <name type="common">Mediterranean mussel</name>
    <dbReference type="NCBI Taxonomy" id="29158"/>
    <lineage>
        <taxon>Eukaryota</taxon>
        <taxon>Metazoa</taxon>
        <taxon>Spiralia</taxon>
        <taxon>Lophotrochozoa</taxon>
        <taxon>Mollusca</taxon>
        <taxon>Bivalvia</taxon>
        <taxon>Autobranchia</taxon>
        <taxon>Pteriomorphia</taxon>
        <taxon>Mytilida</taxon>
        <taxon>Mytiloidea</taxon>
        <taxon>Mytilidae</taxon>
        <taxon>Mytilinae</taxon>
        <taxon>Mytilus</taxon>
    </lineage>
</organism>
<keyword evidence="3" id="KW-0805">Transcription regulation</keyword>
<evidence type="ECO:0000259" key="12">
    <source>
        <dbReference type="PROSITE" id="PS50071"/>
    </source>
</evidence>
<dbReference type="PANTHER" id="PTHR46110:SF3">
    <property type="entry name" value="HOMEOBOX PROTEIN HMX"/>
    <property type="match status" value="1"/>
</dbReference>
<dbReference type="InterPro" id="IPR020479">
    <property type="entry name" value="HD_metazoa"/>
</dbReference>
<comment type="similarity">
    <text evidence="8">Belongs to the HMX homeobox family.</text>
</comment>
<dbReference type="InterPro" id="IPR051300">
    <property type="entry name" value="HMX_Homeobox_TF"/>
</dbReference>
<evidence type="ECO:0000256" key="6">
    <source>
        <dbReference type="ARBA" id="ARBA00023163"/>
    </source>
</evidence>
<evidence type="ECO:0000256" key="7">
    <source>
        <dbReference type="ARBA" id="ARBA00023242"/>
    </source>
</evidence>
<feature type="DNA-binding region" description="Homeobox" evidence="9">
    <location>
        <begin position="130"/>
        <end position="189"/>
    </location>
</feature>
<dbReference type="PROSITE" id="PS00027">
    <property type="entry name" value="HOMEOBOX_1"/>
    <property type="match status" value="1"/>
</dbReference>
<sequence length="259" mass="29625">MENQGQNTRENAPKKSFYIADILLDSPIKEADKKTENPKASVTEDITNSGKSLHSTPNWYPWCHTTPKWEYMLRSGNYIPKGGQHPLNNTERVHDLSCQRHTLSPQTGHQTIDATGLLEFTGKSYQNRRKKKTRTVFSRSQVYQLENTFDMKRYLSSSDRATLANTLKLTETQIKIWFQNRRNKWKRQLSAEIDSTPFAPINASTQLRIPIFCKSHHYMPVGCKLGSMTSSFQPTLKGMSLAYGQLTIPDPATIRNSIL</sequence>
<evidence type="ECO:0000256" key="11">
    <source>
        <dbReference type="SAM" id="MobiDB-lite"/>
    </source>
</evidence>
<evidence type="ECO:0000256" key="1">
    <source>
        <dbReference type="ARBA" id="ARBA00004123"/>
    </source>
</evidence>
<keyword evidence="6" id="KW-0804">Transcription</keyword>
<evidence type="ECO:0000256" key="3">
    <source>
        <dbReference type="ARBA" id="ARBA00023015"/>
    </source>
</evidence>
<protein>
    <submittedName>
        <fullName evidence="13">Homeobox protein Nkx-5</fullName>
    </submittedName>
</protein>
<dbReference type="InterPro" id="IPR001356">
    <property type="entry name" value="HD"/>
</dbReference>
<dbReference type="InterPro" id="IPR017970">
    <property type="entry name" value="Homeobox_CS"/>
</dbReference>
<dbReference type="SUPFAM" id="SSF46689">
    <property type="entry name" value="Homeodomain-like"/>
    <property type="match status" value="1"/>
</dbReference>
<comment type="caution">
    <text evidence="13">The sequence shown here is derived from an EMBL/GenBank/DDBJ whole genome shotgun (WGS) entry which is preliminary data.</text>
</comment>
<dbReference type="Pfam" id="PF00046">
    <property type="entry name" value="Homeodomain"/>
    <property type="match status" value="1"/>
</dbReference>
<evidence type="ECO:0000313" key="13">
    <source>
        <dbReference type="EMBL" id="VDI29937.1"/>
    </source>
</evidence>
<name>A0A8B6E7P7_MYTGA</name>
<evidence type="ECO:0000256" key="5">
    <source>
        <dbReference type="ARBA" id="ARBA00023155"/>
    </source>
</evidence>
<dbReference type="OrthoDB" id="6159439at2759"/>
<dbReference type="PROSITE" id="PS50071">
    <property type="entry name" value="HOMEOBOX_2"/>
    <property type="match status" value="1"/>
</dbReference>
<evidence type="ECO:0000256" key="8">
    <source>
        <dbReference type="ARBA" id="ARBA00038165"/>
    </source>
</evidence>
<reference evidence="13" key="1">
    <citation type="submission" date="2018-11" db="EMBL/GenBank/DDBJ databases">
        <authorList>
            <person name="Alioto T."/>
            <person name="Alioto T."/>
        </authorList>
    </citation>
    <scope>NUCLEOTIDE SEQUENCE</scope>
</reference>
<dbReference type="CDD" id="cd00086">
    <property type="entry name" value="homeodomain"/>
    <property type="match status" value="1"/>
</dbReference>
<evidence type="ECO:0000256" key="9">
    <source>
        <dbReference type="PROSITE-ProRule" id="PRU00108"/>
    </source>
</evidence>
<gene>
    <name evidence="13" type="ORF">MGAL_10B093074</name>
</gene>
<dbReference type="GO" id="GO:0005634">
    <property type="term" value="C:nucleus"/>
    <property type="evidence" value="ECO:0007669"/>
    <property type="project" value="UniProtKB-SubCell"/>
</dbReference>
<dbReference type="PANTHER" id="PTHR46110">
    <property type="entry name" value="HOMEOBOX PROTEIN HMX"/>
    <property type="match status" value="1"/>
</dbReference>
<feature type="compositionally biased region" description="Polar residues" evidence="11">
    <location>
        <begin position="38"/>
        <end position="50"/>
    </location>
</feature>